<dbReference type="Proteomes" id="UP001287356">
    <property type="component" value="Unassembled WGS sequence"/>
</dbReference>
<comment type="similarity">
    <text evidence="2">Belongs to the OXA1/ALB3/YidC family.</text>
</comment>
<evidence type="ECO:0000256" key="5">
    <source>
        <dbReference type="ARBA" id="ARBA00023136"/>
    </source>
</evidence>
<feature type="region of interest" description="Disordered" evidence="6">
    <location>
        <begin position="27"/>
        <end position="85"/>
    </location>
</feature>
<dbReference type="InterPro" id="IPR001708">
    <property type="entry name" value="YidC/ALB3/OXA1/COX18"/>
</dbReference>
<dbReference type="GO" id="GO:0032977">
    <property type="term" value="F:membrane insertase activity"/>
    <property type="evidence" value="ECO:0007669"/>
    <property type="project" value="InterPro"/>
</dbReference>
<keyword evidence="5 7" id="KW-0472">Membrane</keyword>
<feature type="transmembrane region" description="Helical" evidence="7">
    <location>
        <begin position="371"/>
        <end position="394"/>
    </location>
</feature>
<comment type="subcellular location">
    <subcellularLocation>
        <location evidence="1">Membrane</location>
        <topology evidence="1">Multi-pass membrane protein</topology>
    </subcellularLocation>
</comment>
<feature type="compositionally biased region" description="Low complexity" evidence="6">
    <location>
        <begin position="27"/>
        <end position="38"/>
    </location>
</feature>
<accession>A0AAE0K7W6</accession>
<proteinExistence type="inferred from homology"/>
<evidence type="ECO:0000256" key="6">
    <source>
        <dbReference type="SAM" id="MobiDB-lite"/>
    </source>
</evidence>
<keyword evidence="4 7" id="KW-1133">Transmembrane helix</keyword>
<feature type="compositionally biased region" description="Basic residues" evidence="6">
    <location>
        <begin position="39"/>
        <end position="50"/>
    </location>
</feature>
<dbReference type="EMBL" id="JAULSN010000005">
    <property type="protein sequence ID" value="KAK3371192.1"/>
    <property type="molecule type" value="Genomic_DNA"/>
</dbReference>
<evidence type="ECO:0000313" key="8">
    <source>
        <dbReference type="EMBL" id="KAK3371192.1"/>
    </source>
</evidence>
<dbReference type="GO" id="GO:0005743">
    <property type="term" value="C:mitochondrial inner membrane"/>
    <property type="evidence" value="ECO:0007669"/>
    <property type="project" value="TreeGrafter"/>
</dbReference>
<dbReference type="PANTHER" id="PTHR12428:SF65">
    <property type="entry name" value="CYTOCHROME C OXIDASE ASSEMBLY PROTEIN COX18, MITOCHONDRIAL"/>
    <property type="match status" value="1"/>
</dbReference>
<evidence type="ECO:0000313" key="9">
    <source>
        <dbReference type="Proteomes" id="UP001287356"/>
    </source>
</evidence>
<evidence type="ECO:0000256" key="7">
    <source>
        <dbReference type="SAM" id="Phobius"/>
    </source>
</evidence>
<sequence>MASHSISVRHLHLAAVGHVSTRVAATTTARAYSSSSSTRRSHAPHPHHTPTHGLSLSASRPGKAGGLQRPSQNTSSSRSRDGTTRRGFAGAAAIETTLAATQHVFSQLHSVAGMPWWLAIPYVALTVNLVARLPLTVYCRRVAQRRAELTPLLRAWYARHARDVHGETLGSDDDGTSKLARSSMGIMQKETAARFRATSKRLYRRFGAQQWKDYLSFAVFPFWLTAIEALRRLCGGPRGLLGNLVFGAKSGGDGAASQAAAADDANAGSVTPVDAAVQIAGDQVLPLGADPSLATGGCLWFPDLMVPDPLHVLPFMLSAMLVLNIMPKTERGIRALFGLQGEQSAPAPGSGAASPTVAVGENKGRQRLQRALMAVALLVGPATMGLPAALHLYWISSSAITLIQTETISRLMPMPKFPAPCTGSENILIRPRRSKKA</sequence>
<gene>
    <name evidence="8" type="ORF">B0T24DRAFT_530821</name>
</gene>
<keyword evidence="9" id="KW-1185">Reference proteome</keyword>
<reference evidence="8" key="1">
    <citation type="journal article" date="2023" name="Mol. Phylogenet. Evol.">
        <title>Genome-scale phylogeny and comparative genomics of the fungal order Sordariales.</title>
        <authorList>
            <person name="Hensen N."/>
            <person name="Bonometti L."/>
            <person name="Westerberg I."/>
            <person name="Brannstrom I.O."/>
            <person name="Guillou S."/>
            <person name="Cros-Aarteil S."/>
            <person name="Calhoun S."/>
            <person name="Haridas S."/>
            <person name="Kuo A."/>
            <person name="Mondo S."/>
            <person name="Pangilinan J."/>
            <person name="Riley R."/>
            <person name="LaButti K."/>
            <person name="Andreopoulos B."/>
            <person name="Lipzen A."/>
            <person name="Chen C."/>
            <person name="Yan M."/>
            <person name="Daum C."/>
            <person name="Ng V."/>
            <person name="Clum A."/>
            <person name="Steindorff A."/>
            <person name="Ohm R.A."/>
            <person name="Martin F."/>
            <person name="Silar P."/>
            <person name="Natvig D.O."/>
            <person name="Lalanne C."/>
            <person name="Gautier V."/>
            <person name="Ament-Velasquez S.L."/>
            <person name="Kruys A."/>
            <person name="Hutchinson M.I."/>
            <person name="Powell A.J."/>
            <person name="Barry K."/>
            <person name="Miller A.N."/>
            <person name="Grigoriev I.V."/>
            <person name="Debuchy R."/>
            <person name="Gladieux P."/>
            <person name="Hiltunen Thoren M."/>
            <person name="Johannesson H."/>
        </authorList>
    </citation>
    <scope>NUCLEOTIDE SEQUENCE</scope>
    <source>
        <strain evidence="8">CBS 958.72</strain>
    </source>
</reference>
<evidence type="ECO:0000256" key="2">
    <source>
        <dbReference type="ARBA" id="ARBA00009877"/>
    </source>
</evidence>
<evidence type="ECO:0000256" key="1">
    <source>
        <dbReference type="ARBA" id="ARBA00004141"/>
    </source>
</evidence>
<name>A0AAE0K7W6_9PEZI</name>
<reference evidence="8" key="2">
    <citation type="submission" date="2023-06" db="EMBL/GenBank/DDBJ databases">
        <authorList>
            <consortium name="Lawrence Berkeley National Laboratory"/>
            <person name="Haridas S."/>
            <person name="Hensen N."/>
            <person name="Bonometti L."/>
            <person name="Westerberg I."/>
            <person name="Brannstrom I.O."/>
            <person name="Guillou S."/>
            <person name="Cros-Aarteil S."/>
            <person name="Calhoun S."/>
            <person name="Kuo A."/>
            <person name="Mondo S."/>
            <person name="Pangilinan J."/>
            <person name="Riley R."/>
            <person name="Labutti K."/>
            <person name="Andreopoulos B."/>
            <person name="Lipzen A."/>
            <person name="Chen C."/>
            <person name="Yanf M."/>
            <person name="Daum C."/>
            <person name="Ng V."/>
            <person name="Clum A."/>
            <person name="Steindorff A."/>
            <person name="Ohm R."/>
            <person name="Martin F."/>
            <person name="Silar P."/>
            <person name="Natvig D."/>
            <person name="Lalanne C."/>
            <person name="Gautier V."/>
            <person name="Ament-Velasquez S.L."/>
            <person name="Kruys A."/>
            <person name="Hutchinson M.I."/>
            <person name="Powell A.J."/>
            <person name="Barry K."/>
            <person name="Miller A.N."/>
            <person name="Grigoriev I.V."/>
            <person name="Debuchy R."/>
            <person name="Gladieux P."/>
            <person name="Thoren M.H."/>
            <person name="Johannesson H."/>
        </authorList>
    </citation>
    <scope>NUCLEOTIDE SEQUENCE</scope>
    <source>
        <strain evidence="8">CBS 958.72</strain>
    </source>
</reference>
<dbReference type="GO" id="GO:0033617">
    <property type="term" value="P:mitochondrial respiratory chain complex IV assembly"/>
    <property type="evidence" value="ECO:0007669"/>
    <property type="project" value="TreeGrafter"/>
</dbReference>
<evidence type="ECO:0008006" key="10">
    <source>
        <dbReference type="Google" id="ProtNLM"/>
    </source>
</evidence>
<dbReference type="PANTHER" id="PTHR12428">
    <property type="entry name" value="OXA1"/>
    <property type="match status" value="1"/>
</dbReference>
<organism evidence="8 9">
    <name type="scientific">Lasiosphaeria ovina</name>
    <dbReference type="NCBI Taxonomy" id="92902"/>
    <lineage>
        <taxon>Eukaryota</taxon>
        <taxon>Fungi</taxon>
        <taxon>Dikarya</taxon>
        <taxon>Ascomycota</taxon>
        <taxon>Pezizomycotina</taxon>
        <taxon>Sordariomycetes</taxon>
        <taxon>Sordariomycetidae</taxon>
        <taxon>Sordariales</taxon>
        <taxon>Lasiosphaeriaceae</taxon>
        <taxon>Lasiosphaeria</taxon>
    </lineage>
</organism>
<protein>
    <recommendedName>
        <fullName evidence="10">Mitochondrial export translocase Oxa2</fullName>
    </recommendedName>
</protein>
<comment type="caution">
    <text evidence="8">The sequence shown here is derived from an EMBL/GenBank/DDBJ whole genome shotgun (WGS) entry which is preliminary data.</text>
</comment>
<keyword evidence="3 7" id="KW-0812">Transmembrane</keyword>
<dbReference type="GO" id="GO:0032979">
    <property type="term" value="P:protein insertion into mitochondrial inner membrane from matrix"/>
    <property type="evidence" value="ECO:0007669"/>
    <property type="project" value="TreeGrafter"/>
</dbReference>
<dbReference type="AlphaFoldDB" id="A0AAE0K7W6"/>
<evidence type="ECO:0000256" key="4">
    <source>
        <dbReference type="ARBA" id="ARBA00022989"/>
    </source>
</evidence>
<evidence type="ECO:0000256" key="3">
    <source>
        <dbReference type="ARBA" id="ARBA00022692"/>
    </source>
</evidence>